<evidence type="ECO:0000256" key="6">
    <source>
        <dbReference type="ARBA" id="ARBA00050557"/>
    </source>
</evidence>
<comment type="function">
    <text evidence="7">Catalyzes the NADPH-dependent reduction of N-acetyl-5-glutamyl phosphate to yield N-acetyl-L-glutamate 5-semialdehyde.</text>
</comment>
<protein>
    <recommendedName>
        <fullName evidence="7">N-acetyl-gamma-glutamyl-phosphate reductase</fullName>
        <shortName evidence="7">AGPR</shortName>
        <ecNumber evidence="7">1.2.1.38</ecNumber>
    </recommendedName>
    <alternativeName>
        <fullName evidence="7">N-acetyl-glutamate semialdehyde dehydrogenase</fullName>
        <shortName evidence="7">NAGSA dehydrogenase</shortName>
    </alternativeName>
</protein>
<dbReference type="InterPro" id="IPR023013">
    <property type="entry name" value="AGPR_AS"/>
</dbReference>
<comment type="pathway">
    <text evidence="1 7">Amino-acid biosynthesis; L-arginine biosynthesis; N(2)-acetyl-L-ornithine from L-glutamate: step 3/4.</text>
</comment>
<dbReference type="InterPro" id="IPR000706">
    <property type="entry name" value="AGPR_type-1"/>
</dbReference>
<comment type="subcellular location">
    <subcellularLocation>
        <location evidence="7">Cytoplasm</location>
    </subcellularLocation>
</comment>
<dbReference type="CDD" id="cd17895">
    <property type="entry name" value="AGPR_1_N"/>
    <property type="match status" value="1"/>
</dbReference>
<proteinExistence type="inferred from homology"/>
<evidence type="ECO:0000259" key="9">
    <source>
        <dbReference type="SMART" id="SM00859"/>
    </source>
</evidence>
<dbReference type="SUPFAM" id="SSF55347">
    <property type="entry name" value="Glyceraldehyde-3-phosphate dehydrogenase-like, C-terminal domain"/>
    <property type="match status" value="1"/>
</dbReference>
<keyword evidence="3 7" id="KW-0028">Amino-acid biosynthesis</keyword>
<dbReference type="EMBL" id="CABFUZ020000087">
    <property type="protein sequence ID" value="VVM05430.1"/>
    <property type="molecule type" value="Genomic_DNA"/>
</dbReference>
<dbReference type="PANTHER" id="PTHR32338:SF10">
    <property type="entry name" value="N-ACETYL-GAMMA-GLUTAMYL-PHOSPHATE REDUCTASE, CHLOROPLASTIC-RELATED"/>
    <property type="match status" value="1"/>
</dbReference>
<comment type="similarity">
    <text evidence="7">Belongs to the NAGSA dehydrogenase family. Type 1 subfamily.</text>
</comment>
<evidence type="ECO:0000313" key="11">
    <source>
        <dbReference type="Proteomes" id="UP000381693"/>
    </source>
</evidence>
<keyword evidence="7" id="KW-0963">Cytoplasm</keyword>
<dbReference type="GO" id="GO:0003942">
    <property type="term" value="F:N-acetyl-gamma-glutamyl-phosphate reductase activity"/>
    <property type="evidence" value="ECO:0007669"/>
    <property type="project" value="UniProtKB-UniRule"/>
</dbReference>
<evidence type="ECO:0000256" key="3">
    <source>
        <dbReference type="ARBA" id="ARBA00022605"/>
    </source>
</evidence>
<evidence type="ECO:0000313" key="10">
    <source>
        <dbReference type="EMBL" id="VVM05430.1"/>
    </source>
</evidence>
<keyword evidence="11" id="KW-1185">Reference proteome</keyword>
<dbReference type="GO" id="GO:0070401">
    <property type="term" value="F:NADP+ binding"/>
    <property type="evidence" value="ECO:0007669"/>
    <property type="project" value="InterPro"/>
</dbReference>
<dbReference type="Pfam" id="PF01118">
    <property type="entry name" value="Semialdhyde_dh"/>
    <property type="match status" value="1"/>
</dbReference>
<evidence type="ECO:0000256" key="7">
    <source>
        <dbReference type="HAMAP-Rule" id="MF_00150"/>
    </source>
</evidence>
<gene>
    <name evidence="7 10" type="primary">argC</name>
    <name evidence="10" type="ORF">MAMC_00573</name>
</gene>
<comment type="catalytic activity">
    <reaction evidence="6 7">
        <text>N-acetyl-L-glutamate 5-semialdehyde + phosphate + NADP(+) = N-acetyl-L-glutamyl 5-phosphate + NADPH + H(+)</text>
        <dbReference type="Rhea" id="RHEA:21588"/>
        <dbReference type="ChEBI" id="CHEBI:15378"/>
        <dbReference type="ChEBI" id="CHEBI:29123"/>
        <dbReference type="ChEBI" id="CHEBI:43474"/>
        <dbReference type="ChEBI" id="CHEBI:57783"/>
        <dbReference type="ChEBI" id="CHEBI:57936"/>
        <dbReference type="ChEBI" id="CHEBI:58349"/>
        <dbReference type="EC" id="1.2.1.38"/>
    </reaction>
</comment>
<dbReference type="PANTHER" id="PTHR32338">
    <property type="entry name" value="N-ACETYL-GAMMA-GLUTAMYL-PHOSPHATE REDUCTASE, CHLOROPLASTIC-RELATED-RELATED"/>
    <property type="match status" value="1"/>
</dbReference>
<keyword evidence="4 7" id="KW-0521">NADP</keyword>
<name>A0A5E6M7B9_9BACT</name>
<accession>A0A5E6M7B9</accession>
<evidence type="ECO:0000256" key="4">
    <source>
        <dbReference type="ARBA" id="ARBA00022857"/>
    </source>
</evidence>
<dbReference type="HAMAP" id="MF_00150">
    <property type="entry name" value="ArgC_type1"/>
    <property type="match status" value="1"/>
</dbReference>
<dbReference type="SUPFAM" id="SSF51735">
    <property type="entry name" value="NAD(P)-binding Rossmann-fold domains"/>
    <property type="match status" value="1"/>
</dbReference>
<dbReference type="GO" id="GO:0006526">
    <property type="term" value="P:L-arginine biosynthetic process"/>
    <property type="evidence" value="ECO:0007669"/>
    <property type="project" value="UniProtKB-UniRule"/>
</dbReference>
<evidence type="ECO:0000256" key="8">
    <source>
        <dbReference type="PROSITE-ProRule" id="PRU10010"/>
    </source>
</evidence>
<dbReference type="UniPathway" id="UPA00068">
    <property type="reaction ID" value="UER00108"/>
</dbReference>
<dbReference type="Pfam" id="PF22698">
    <property type="entry name" value="Semialdhyde_dhC_1"/>
    <property type="match status" value="1"/>
</dbReference>
<dbReference type="FunFam" id="3.30.360.10:FF:000014">
    <property type="entry name" value="N-acetyl-gamma-glutamyl-phosphate reductase"/>
    <property type="match status" value="1"/>
</dbReference>
<evidence type="ECO:0000256" key="5">
    <source>
        <dbReference type="ARBA" id="ARBA00023002"/>
    </source>
</evidence>
<dbReference type="InterPro" id="IPR000534">
    <property type="entry name" value="Semialdehyde_DH_NAD-bd"/>
</dbReference>
<dbReference type="Gene3D" id="3.40.50.720">
    <property type="entry name" value="NAD(P)-binding Rossmann-like Domain"/>
    <property type="match status" value="1"/>
</dbReference>
<dbReference type="InterPro" id="IPR058924">
    <property type="entry name" value="AGPR_dimerisation_dom"/>
</dbReference>
<dbReference type="NCBIfam" id="TIGR01850">
    <property type="entry name" value="argC"/>
    <property type="match status" value="1"/>
</dbReference>
<dbReference type="GO" id="GO:0005737">
    <property type="term" value="C:cytoplasm"/>
    <property type="evidence" value="ECO:0007669"/>
    <property type="project" value="UniProtKB-SubCell"/>
</dbReference>
<dbReference type="AlphaFoldDB" id="A0A5E6M7B9"/>
<dbReference type="CDD" id="cd23934">
    <property type="entry name" value="AGPR_1_C"/>
    <property type="match status" value="1"/>
</dbReference>
<dbReference type="Gene3D" id="3.30.360.10">
    <property type="entry name" value="Dihydrodipicolinate Reductase, domain 2"/>
    <property type="match status" value="1"/>
</dbReference>
<keyword evidence="5 7" id="KW-0560">Oxidoreductase</keyword>
<dbReference type="InterPro" id="IPR036291">
    <property type="entry name" value="NAD(P)-bd_dom_sf"/>
</dbReference>
<dbReference type="PROSITE" id="PS01224">
    <property type="entry name" value="ARGC"/>
    <property type="match status" value="1"/>
</dbReference>
<feature type="active site" evidence="7 8">
    <location>
        <position position="152"/>
    </location>
</feature>
<keyword evidence="2 7" id="KW-0055">Arginine biosynthesis</keyword>
<dbReference type="InterPro" id="IPR050085">
    <property type="entry name" value="AGPR"/>
</dbReference>
<organism evidence="10 11">
    <name type="scientific">Methylacidimicrobium cyclopophantes</name>
    <dbReference type="NCBI Taxonomy" id="1041766"/>
    <lineage>
        <taxon>Bacteria</taxon>
        <taxon>Pseudomonadati</taxon>
        <taxon>Verrucomicrobiota</taxon>
        <taxon>Methylacidimicrobium</taxon>
    </lineage>
</organism>
<reference evidence="10" key="1">
    <citation type="submission" date="2019-09" db="EMBL/GenBank/DDBJ databases">
        <authorList>
            <person name="Cremers G."/>
        </authorList>
    </citation>
    <scope>NUCLEOTIDE SEQUENCE [LARGE SCALE GENOMIC DNA]</scope>
    <source>
        <strain evidence="10">3B</strain>
    </source>
</reference>
<dbReference type="RefSeq" id="WP_142524668.1">
    <property type="nucleotide sequence ID" value="NZ_CABFUZ020000087.1"/>
</dbReference>
<dbReference type="EC" id="1.2.1.38" evidence="7"/>
<feature type="domain" description="Semialdehyde dehydrogenase NAD-binding" evidence="9">
    <location>
        <begin position="5"/>
        <end position="144"/>
    </location>
</feature>
<sequence length="343" mass="37805">MGLYRVAVVGGAGYAGEELVRILSRHPGVALTQLTSRMHRGERVREVISGLPGAAENLVFEEPDPSRLCEADVIFLALPHGAAAEYVVPLREAGKIVVDLSADFRLRNPRHYEADYGWEHPAPALLSKAVYALPELHRAEIRHGDLLAAPGCYPTSILLGLSPALGADWLREEEIVANSLSGTSGAGRRPEVPLLFSEMCENARPYGIPRHRHMAEMEQELDRLAGRKIDLVFIPHLIPLARGILSTIVCPLRTEIGLEEMHAHYVSFYRNDAFVRVLRLGELPAVRDVVRTNRADIGLQWDGTHRRLLVFCAIDNLGKGAAGQAVQAMNLRLGLPEEEGLLR</sequence>
<dbReference type="OrthoDB" id="9801289at2"/>
<dbReference type="Proteomes" id="UP000381693">
    <property type="component" value="Unassembled WGS sequence"/>
</dbReference>
<evidence type="ECO:0000256" key="1">
    <source>
        <dbReference type="ARBA" id="ARBA00004862"/>
    </source>
</evidence>
<evidence type="ECO:0000256" key="2">
    <source>
        <dbReference type="ARBA" id="ARBA00022571"/>
    </source>
</evidence>
<dbReference type="GO" id="GO:0051287">
    <property type="term" value="F:NAD binding"/>
    <property type="evidence" value="ECO:0007669"/>
    <property type="project" value="InterPro"/>
</dbReference>
<comment type="caution">
    <text evidence="10">The sequence shown here is derived from an EMBL/GenBank/DDBJ whole genome shotgun (WGS) entry which is preliminary data.</text>
</comment>
<dbReference type="SMART" id="SM00859">
    <property type="entry name" value="Semialdhyde_dh"/>
    <property type="match status" value="1"/>
</dbReference>